<accession>A0ABS3LB70</accession>
<gene>
    <name evidence="1" type="ORF">JZO70_12000</name>
</gene>
<dbReference type="Proteomes" id="UP000664601">
    <property type="component" value="Unassembled WGS sequence"/>
</dbReference>
<proteinExistence type="predicted"/>
<name>A0ABS3LB70_9ENTE</name>
<evidence type="ECO:0000313" key="1">
    <source>
        <dbReference type="EMBL" id="MBO1306890.1"/>
    </source>
</evidence>
<reference evidence="1 2" key="1">
    <citation type="submission" date="2021-03" db="EMBL/GenBank/DDBJ databases">
        <title>Enterococcal diversity collection.</title>
        <authorList>
            <person name="Gilmore M.S."/>
            <person name="Schwartzman J."/>
            <person name="Van Tyne D."/>
            <person name="Martin M."/>
            <person name="Earl A.M."/>
            <person name="Manson A.L."/>
            <person name="Straub T."/>
            <person name="Salamzade R."/>
            <person name="Saavedra J."/>
            <person name="Lebreton F."/>
            <person name="Prichula J."/>
            <person name="Schaufler K."/>
            <person name="Gaca A."/>
            <person name="Sgardioli B."/>
            <person name="Wagenaar J."/>
            <person name="Strong T."/>
        </authorList>
    </citation>
    <scope>NUCLEOTIDE SEQUENCE [LARGE SCALE GENOMIC DNA]</scope>
    <source>
        <strain evidence="1 2">669A</strain>
    </source>
</reference>
<sequence length="85" mass="10227">MVYGNKHDVTKISLLYKNSEGETKRMVQRHPELAQFPCREQFQILEELGRALKFDFQLYRMEIETALFVVPRRSIFDEYQKPETN</sequence>
<keyword evidence="2" id="KW-1185">Reference proteome</keyword>
<protein>
    <submittedName>
        <fullName evidence="1">Uncharacterized protein</fullName>
    </submittedName>
</protein>
<dbReference type="RefSeq" id="WP_207673811.1">
    <property type="nucleotide sequence ID" value="NZ_JAFREM010000018.1"/>
</dbReference>
<organism evidence="1 2">
    <name type="scientific">Candidatus Enterococcus moelleringii</name>
    <dbReference type="NCBI Taxonomy" id="2815325"/>
    <lineage>
        <taxon>Bacteria</taxon>
        <taxon>Bacillati</taxon>
        <taxon>Bacillota</taxon>
        <taxon>Bacilli</taxon>
        <taxon>Lactobacillales</taxon>
        <taxon>Enterococcaceae</taxon>
        <taxon>Enterococcus</taxon>
    </lineage>
</organism>
<evidence type="ECO:0000313" key="2">
    <source>
        <dbReference type="Proteomes" id="UP000664601"/>
    </source>
</evidence>
<comment type="caution">
    <text evidence="1">The sequence shown here is derived from an EMBL/GenBank/DDBJ whole genome shotgun (WGS) entry which is preliminary data.</text>
</comment>
<dbReference type="EMBL" id="JAFREM010000018">
    <property type="protein sequence ID" value="MBO1306890.1"/>
    <property type="molecule type" value="Genomic_DNA"/>
</dbReference>